<protein>
    <recommendedName>
        <fullName evidence="6">Very short patch repair endonuclease</fullName>
        <ecNumber evidence="6">3.1.-.-</ecNumber>
    </recommendedName>
</protein>
<dbReference type="Proteomes" id="UP000430634">
    <property type="component" value="Unassembled WGS sequence"/>
</dbReference>
<evidence type="ECO:0000256" key="2">
    <source>
        <dbReference type="ARBA" id="ARBA00022759"/>
    </source>
</evidence>
<dbReference type="AlphaFoldDB" id="A0A6I3T3Q3"/>
<comment type="similarity">
    <text evidence="6">Belongs to the vsr family.</text>
</comment>
<keyword evidence="4 6" id="KW-0378">Hydrolase</keyword>
<comment type="function">
    <text evidence="6">May nick specific sequences that contain T:G mispairs resulting from m5C-deamination.</text>
</comment>
<dbReference type="Gene3D" id="3.40.960.10">
    <property type="entry name" value="VSR Endonuclease"/>
    <property type="match status" value="1"/>
</dbReference>
<dbReference type="CDD" id="cd00221">
    <property type="entry name" value="Vsr"/>
    <property type="match status" value="1"/>
</dbReference>
<sequence length="158" mass="18081">MIDIVDKLVRSRMMAANKAKNTKPELLLRRFLHGKGFRYRIHVRSLPGSPDLVLAKYNLVIFVHGCFWHQHVGCRFATTPDERREQWQAKFAGTLARDAQHITALRQGGWRVFLIWECGLTKGQAGQSLEWLPEAVRDASLDFISWPEPAVGLSKRST</sequence>
<dbReference type="EC" id="3.1.-.-" evidence="6"/>
<comment type="caution">
    <text evidence="7">The sequence shown here is derived from an EMBL/GenBank/DDBJ whole genome shotgun (WGS) entry which is preliminary data.</text>
</comment>
<dbReference type="GO" id="GO:0004519">
    <property type="term" value="F:endonuclease activity"/>
    <property type="evidence" value="ECO:0007669"/>
    <property type="project" value="UniProtKB-KW"/>
</dbReference>
<organism evidence="7 8">
    <name type="scientific">Pseudoduganella buxea</name>
    <dbReference type="NCBI Taxonomy" id="1949069"/>
    <lineage>
        <taxon>Bacteria</taxon>
        <taxon>Pseudomonadati</taxon>
        <taxon>Pseudomonadota</taxon>
        <taxon>Betaproteobacteria</taxon>
        <taxon>Burkholderiales</taxon>
        <taxon>Oxalobacteraceae</taxon>
        <taxon>Telluria group</taxon>
        <taxon>Pseudoduganella</taxon>
    </lineage>
</organism>
<keyword evidence="5 6" id="KW-0234">DNA repair</keyword>
<dbReference type="GO" id="GO:0016787">
    <property type="term" value="F:hydrolase activity"/>
    <property type="evidence" value="ECO:0007669"/>
    <property type="project" value="UniProtKB-KW"/>
</dbReference>
<dbReference type="NCBIfam" id="TIGR00632">
    <property type="entry name" value="vsr"/>
    <property type="match status" value="1"/>
</dbReference>
<evidence type="ECO:0000256" key="5">
    <source>
        <dbReference type="ARBA" id="ARBA00023204"/>
    </source>
</evidence>
<dbReference type="OrthoDB" id="9801520at2"/>
<proteinExistence type="inferred from homology"/>
<evidence type="ECO:0000313" key="7">
    <source>
        <dbReference type="EMBL" id="MTV56103.1"/>
    </source>
</evidence>
<dbReference type="InterPro" id="IPR004603">
    <property type="entry name" value="DNA_mismatch_endonuc_vsr"/>
</dbReference>
<evidence type="ECO:0000256" key="3">
    <source>
        <dbReference type="ARBA" id="ARBA00022763"/>
    </source>
</evidence>
<dbReference type="RefSeq" id="WP_155473346.1">
    <property type="nucleotide sequence ID" value="NZ_BMKG01000003.1"/>
</dbReference>
<gene>
    <name evidence="7" type="primary">vsr</name>
    <name evidence="7" type="ORF">GM672_25600</name>
</gene>
<keyword evidence="3 6" id="KW-0227">DNA damage</keyword>
<evidence type="ECO:0000313" key="8">
    <source>
        <dbReference type="Proteomes" id="UP000430634"/>
    </source>
</evidence>
<name>A0A6I3T3Q3_9BURK</name>
<dbReference type="InterPro" id="IPR011335">
    <property type="entry name" value="Restrct_endonuc-II-like"/>
</dbReference>
<dbReference type="PIRSF" id="PIRSF018267">
    <property type="entry name" value="VSR_endonuc"/>
    <property type="match status" value="1"/>
</dbReference>
<reference evidence="7 8" key="1">
    <citation type="submission" date="2019-11" db="EMBL/GenBank/DDBJ databases">
        <title>Type strains purchased from KCTC, JCM and DSMZ.</title>
        <authorList>
            <person name="Lu H."/>
        </authorList>
    </citation>
    <scope>NUCLEOTIDE SEQUENCE [LARGE SCALE GENOMIC DNA]</scope>
    <source>
        <strain evidence="7 8">KCTC 52429</strain>
    </source>
</reference>
<accession>A0A6I3T3Q3</accession>
<dbReference type="GO" id="GO:0006298">
    <property type="term" value="P:mismatch repair"/>
    <property type="evidence" value="ECO:0007669"/>
    <property type="project" value="UniProtKB-UniRule"/>
</dbReference>
<dbReference type="SUPFAM" id="SSF52980">
    <property type="entry name" value="Restriction endonuclease-like"/>
    <property type="match status" value="1"/>
</dbReference>
<keyword evidence="2 6" id="KW-0255">Endonuclease</keyword>
<evidence type="ECO:0000256" key="1">
    <source>
        <dbReference type="ARBA" id="ARBA00022722"/>
    </source>
</evidence>
<dbReference type="Pfam" id="PF03852">
    <property type="entry name" value="Vsr"/>
    <property type="match status" value="1"/>
</dbReference>
<evidence type="ECO:0000256" key="4">
    <source>
        <dbReference type="ARBA" id="ARBA00022801"/>
    </source>
</evidence>
<keyword evidence="1 6" id="KW-0540">Nuclease</keyword>
<dbReference type="EMBL" id="WNKZ01000130">
    <property type="protein sequence ID" value="MTV56103.1"/>
    <property type="molecule type" value="Genomic_DNA"/>
</dbReference>
<evidence type="ECO:0000256" key="6">
    <source>
        <dbReference type="PIRNR" id="PIRNR018267"/>
    </source>
</evidence>